<keyword evidence="2" id="KW-0963">Cytoplasm</keyword>
<dbReference type="GO" id="GO:0046872">
    <property type="term" value="F:metal ion binding"/>
    <property type="evidence" value="ECO:0007669"/>
    <property type="project" value="UniProtKB-KW"/>
</dbReference>
<dbReference type="PANTHER" id="PTHR36438:SF1">
    <property type="entry name" value="IRON-SULFUR CLUSTER REPAIR PROTEIN YTFE"/>
    <property type="match status" value="1"/>
</dbReference>
<reference evidence="7" key="1">
    <citation type="submission" date="2016-10" db="EMBL/GenBank/DDBJ databases">
        <authorList>
            <person name="Varghese N."/>
            <person name="Submissions S."/>
        </authorList>
    </citation>
    <scope>NUCLEOTIDE SEQUENCE [LARGE SCALE GENOMIC DNA]</scope>
    <source>
        <strain evidence="7">SP</strain>
    </source>
</reference>
<comment type="subcellular location">
    <subcellularLocation>
        <location evidence="1">Cytoplasm</location>
    </subcellularLocation>
</comment>
<keyword evidence="7" id="KW-1185">Reference proteome</keyword>
<sequence length="236" mass="27475">MNHVLTRDAKIRDIVIRVPRSDEIFKQHKIDFCCGGNRPIHEALAEKGLDEASFLQQLQSLADQAEQMKASDEQDWTTAAYSVLIDHILQRHHSYLVEELPDLSFYVTKIYRVHGVTHPELAELHRLFHQLKLELEQHMVKEEQIIFPAIRHYEATNGQAEREIAASRIHELEAEHDEAGSLLKRIREVTSDFTLPPDACTTYRMTYKRLEELESDMFQHVHLENNIMFPRLTGGN</sequence>
<dbReference type="OrthoDB" id="9797132at2"/>
<dbReference type="EMBL" id="FNPI01000019">
    <property type="protein sequence ID" value="SDZ59005.1"/>
    <property type="molecule type" value="Genomic_DNA"/>
</dbReference>
<gene>
    <name evidence="6" type="ORF">SAMN05421736_11981</name>
</gene>
<evidence type="ECO:0000256" key="3">
    <source>
        <dbReference type="ARBA" id="ARBA00022723"/>
    </source>
</evidence>
<dbReference type="Pfam" id="PF04405">
    <property type="entry name" value="ScdA_N"/>
    <property type="match status" value="1"/>
</dbReference>
<name>A0A1H3UB17_9BACI</name>
<feature type="domain" description="Hemerythrin-like" evidence="5">
    <location>
        <begin position="85"/>
        <end position="232"/>
    </location>
</feature>
<accession>A0A1H3UB17</accession>
<proteinExistence type="predicted"/>
<dbReference type="AlphaFoldDB" id="A0A1H3UB17"/>
<dbReference type="NCBIfam" id="TIGR03652">
    <property type="entry name" value="FeS_repair_RIC"/>
    <property type="match status" value="1"/>
</dbReference>
<evidence type="ECO:0000313" key="6">
    <source>
        <dbReference type="EMBL" id="SDZ59005.1"/>
    </source>
</evidence>
<dbReference type="GO" id="GO:0005737">
    <property type="term" value="C:cytoplasm"/>
    <property type="evidence" value="ECO:0007669"/>
    <property type="project" value="UniProtKB-SubCell"/>
</dbReference>
<evidence type="ECO:0000256" key="4">
    <source>
        <dbReference type="ARBA" id="ARBA00023004"/>
    </source>
</evidence>
<keyword evidence="3" id="KW-0479">Metal-binding</keyword>
<dbReference type="Pfam" id="PF01814">
    <property type="entry name" value="Hemerythrin"/>
    <property type="match status" value="1"/>
</dbReference>
<protein>
    <submittedName>
        <fullName evidence="6">Regulator of cell morphogenesis and NO signaling</fullName>
    </submittedName>
</protein>
<evidence type="ECO:0000313" key="7">
    <source>
        <dbReference type="Proteomes" id="UP000198935"/>
    </source>
</evidence>
<keyword evidence="4" id="KW-0408">Iron</keyword>
<evidence type="ECO:0000256" key="1">
    <source>
        <dbReference type="ARBA" id="ARBA00004496"/>
    </source>
</evidence>
<dbReference type="Proteomes" id="UP000198935">
    <property type="component" value="Unassembled WGS sequence"/>
</dbReference>
<dbReference type="InterPro" id="IPR012312">
    <property type="entry name" value="Hemerythrin-like"/>
</dbReference>
<evidence type="ECO:0000256" key="2">
    <source>
        <dbReference type="ARBA" id="ARBA00022490"/>
    </source>
</evidence>
<dbReference type="Gene3D" id="1.20.120.520">
    <property type="entry name" value="nmb1532 protein domain like"/>
    <property type="match status" value="1"/>
</dbReference>
<evidence type="ECO:0000259" key="5">
    <source>
        <dbReference type="Pfam" id="PF01814"/>
    </source>
</evidence>
<dbReference type="PANTHER" id="PTHR36438">
    <property type="entry name" value="IRON-SULFUR CLUSTER REPAIR PROTEIN YTFE"/>
    <property type="match status" value="1"/>
</dbReference>
<dbReference type="InterPro" id="IPR019903">
    <property type="entry name" value="RIC_family"/>
</dbReference>
<organism evidence="6 7">
    <name type="scientific">Evansella caseinilytica</name>
    <dbReference type="NCBI Taxonomy" id="1503961"/>
    <lineage>
        <taxon>Bacteria</taxon>
        <taxon>Bacillati</taxon>
        <taxon>Bacillota</taxon>
        <taxon>Bacilli</taxon>
        <taxon>Bacillales</taxon>
        <taxon>Bacillaceae</taxon>
        <taxon>Evansella</taxon>
    </lineage>
</organism>
<dbReference type="STRING" id="1503961.SAMN05421736_11981"/>